<organism evidence="3 4">
    <name type="scientific">Cetraspora pellucida</name>
    <dbReference type="NCBI Taxonomy" id="1433469"/>
    <lineage>
        <taxon>Eukaryota</taxon>
        <taxon>Fungi</taxon>
        <taxon>Fungi incertae sedis</taxon>
        <taxon>Mucoromycota</taxon>
        <taxon>Glomeromycotina</taxon>
        <taxon>Glomeromycetes</taxon>
        <taxon>Diversisporales</taxon>
        <taxon>Gigasporaceae</taxon>
        <taxon>Cetraspora</taxon>
    </lineage>
</organism>
<protein>
    <submittedName>
        <fullName evidence="3">4056_t:CDS:1</fullName>
    </submittedName>
</protein>
<feature type="coiled-coil region" evidence="1">
    <location>
        <begin position="35"/>
        <end position="94"/>
    </location>
</feature>
<feature type="region of interest" description="Disordered" evidence="2">
    <location>
        <begin position="1"/>
        <end position="35"/>
    </location>
</feature>
<reference evidence="3" key="1">
    <citation type="submission" date="2021-06" db="EMBL/GenBank/DDBJ databases">
        <authorList>
            <person name="Kallberg Y."/>
            <person name="Tangrot J."/>
            <person name="Rosling A."/>
        </authorList>
    </citation>
    <scope>NUCLEOTIDE SEQUENCE</scope>
    <source>
        <strain evidence="3">FL966</strain>
    </source>
</reference>
<feature type="compositionally biased region" description="Basic and acidic residues" evidence="2">
    <location>
        <begin position="1"/>
        <end position="10"/>
    </location>
</feature>
<dbReference type="Proteomes" id="UP000789759">
    <property type="component" value="Unassembled WGS sequence"/>
</dbReference>
<evidence type="ECO:0000256" key="2">
    <source>
        <dbReference type="SAM" id="MobiDB-lite"/>
    </source>
</evidence>
<keyword evidence="4" id="KW-1185">Reference proteome</keyword>
<proteinExistence type="predicted"/>
<keyword evidence="1" id="KW-0175">Coiled coil</keyword>
<feature type="compositionally biased region" description="Basic residues" evidence="2">
    <location>
        <begin position="19"/>
        <end position="32"/>
    </location>
</feature>
<accession>A0A9N9BRK8</accession>
<evidence type="ECO:0000256" key="1">
    <source>
        <dbReference type="SAM" id="Coils"/>
    </source>
</evidence>
<dbReference type="EMBL" id="CAJVQA010003546">
    <property type="protein sequence ID" value="CAG8577346.1"/>
    <property type="molecule type" value="Genomic_DNA"/>
</dbReference>
<evidence type="ECO:0000313" key="3">
    <source>
        <dbReference type="EMBL" id="CAG8577346.1"/>
    </source>
</evidence>
<comment type="caution">
    <text evidence="3">The sequence shown here is derived from an EMBL/GenBank/DDBJ whole genome shotgun (WGS) entry which is preliminary data.</text>
</comment>
<dbReference type="AlphaFoldDB" id="A0A9N9BRK8"/>
<evidence type="ECO:0000313" key="4">
    <source>
        <dbReference type="Proteomes" id="UP000789759"/>
    </source>
</evidence>
<name>A0A9N9BRK8_9GLOM</name>
<gene>
    <name evidence="3" type="ORF">CPELLU_LOCUS5928</name>
</gene>
<sequence length="191" mass="22268">MQESENKTTIDEENNLLLNKKRKKNDGKKTSVKKLNTDKNDINELKKSLDRLIEEKEGKIKDLESIITELNEKCKEKDDKIDNLEKITKDLNNDKIIIDLQNEITKLKTEQVTINNFSTLKIGILEYNMKKIVDHIHTTVYNLINNIDNDIISYYSNNKNSNTIDDYFTSISINNDNLLSLDFDNINIDNK</sequence>